<dbReference type="AlphaFoldDB" id="A0A409WL70"/>
<evidence type="ECO:0000313" key="2">
    <source>
        <dbReference type="EMBL" id="PPQ79229.1"/>
    </source>
</evidence>
<evidence type="ECO:0000313" key="3">
    <source>
        <dbReference type="Proteomes" id="UP000283269"/>
    </source>
</evidence>
<feature type="region of interest" description="Disordered" evidence="1">
    <location>
        <begin position="145"/>
        <end position="171"/>
    </location>
</feature>
<dbReference type="Proteomes" id="UP000283269">
    <property type="component" value="Unassembled WGS sequence"/>
</dbReference>
<organism evidence="2 3">
    <name type="scientific">Psilocybe cyanescens</name>
    <dbReference type="NCBI Taxonomy" id="93625"/>
    <lineage>
        <taxon>Eukaryota</taxon>
        <taxon>Fungi</taxon>
        <taxon>Dikarya</taxon>
        <taxon>Basidiomycota</taxon>
        <taxon>Agaricomycotina</taxon>
        <taxon>Agaricomycetes</taxon>
        <taxon>Agaricomycetidae</taxon>
        <taxon>Agaricales</taxon>
        <taxon>Agaricineae</taxon>
        <taxon>Strophariaceae</taxon>
        <taxon>Psilocybe</taxon>
    </lineage>
</organism>
<keyword evidence="3" id="KW-1185">Reference proteome</keyword>
<reference evidence="2 3" key="1">
    <citation type="journal article" date="2018" name="Evol. Lett.">
        <title>Horizontal gene cluster transfer increased hallucinogenic mushroom diversity.</title>
        <authorList>
            <person name="Reynolds H.T."/>
            <person name="Vijayakumar V."/>
            <person name="Gluck-Thaler E."/>
            <person name="Korotkin H.B."/>
            <person name="Matheny P.B."/>
            <person name="Slot J.C."/>
        </authorList>
    </citation>
    <scope>NUCLEOTIDE SEQUENCE [LARGE SCALE GENOMIC DNA]</scope>
    <source>
        <strain evidence="2 3">2631</strain>
    </source>
</reference>
<dbReference type="InParanoid" id="A0A409WL70"/>
<feature type="region of interest" description="Disordered" evidence="1">
    <location>
        <begin position="76"/>
        <end position="110"/>
    </location>
</feature>
<comment type="caution">
    <text evidence="2">The sequence shown here is derived from an EMBL/GenBank/DDBJ whole genome shotgun (WGS) entry which is preliminary data.</text>
</comment>
<accession>A0A409WL70</accession>
<gene>
    <name evidence="2" type="ORF">CVT25_002832</name>
</gene>
<dbReference type="EMBL" id="NHYD01003385">
    <property type="protein sequence ID" value="PPQ79229.1"/>
    <property type="molecule type" value="Genomic_DNA"/>
</dbReference>
<feature type="compositionally biased region" description="Polar residues" evidence="1">
    <location>
        <begin position="161"/>
        <end position="171"/>
    </location>
</feature>
<sequence>MHDPVYIHLRARHLYETLKGGLHQQGRGHRARSSNTRVEFYTWTKRIAGQFTELLTSSAPSSPRITSSEVADALCPPSSAGASKHGHAKGQQMRHASRQGHIMGTGDPTPPLGGRNTIFYNSSARVVCLCGVSAWSVGMGDSTAPGAGVAGERGPRVNSGDGETSDSQGNQNEAVRNLNGIASVSLDSALMHHTLPPHFPSISTLSFPPHPHIHPAPPQQARALNPRIPSSPTLRSITLSHRCPDALFAALAGALRRSGEGEGTGEVTCSALGIYYTPGQVHKLNARMHKVEKKTRLQGSRARCEDDAVRDLGVHAAHAADGPCDAARLACFRYSSSSSPSFSTPPPGRSTLV</sequence>
<evidence type="ECO:0000256" key="1">
    <source>
        <dbReference type="SAM" id="MobiDB-lite"/>
    </source>
</evidence>
<proteinExistence type="predicted"/>
<protein>
    <submittedName>
        <fullName evidence="2">Uncharacterized protein</fullName>
    </submittedName>
</protein>
<name>A0A409WL70_PSICY</name>